<dbReference type="EMBL" id="CP002049">
    <property type="protein sequence ID" value="ADI14685.1"/>
    <property type="molecule type" value="Genomic_DNA"/>
</dbReference>
<keyword evidence="2" id="KW-0547">Nucleotide-binding</keyword>
<sequence>MSRSLTPARPRREARPSTPEDRTPALRAYGLCKRYRLGDETIEALVDLELSVYPGEFVAVMGPSGSGKSTLLHLLGLLDEADAGEIELSGQRTAGLSDDALTKLRRERLGFVFQGFELIPNLSARENILLPAEVAGRGREAEKALGPLARALGIHERLSHRPAQLSGGQQQRVALARALINDPVVILADEPTGNLDSATGEEVLALLQRGVREQGWTVVMVTHDAKAALHADRIIFLRDGRIVGETRTADGGARAAIERFVGV</sequence>
<dbReference type="InterPro" id="IPR003593">
    <property type="entry name" value="AAA+_ATPase"/>
</dbReference>
<dbReference type="InterPro" id="IPR017871">
    <property type="entry name" value="ABC_transporter-like_CS"/>
</dbReference>
<dbReference type="HOGENOM" id="CLU_000604_1_22_0"/>
<keyword evidence="3" id="KW-0067">ATP-binding</keyword>
<dbReference type="AlphaFoldDB" id="D7CY46"/>
<dbReference type="eggNOG" id="COG1136">
    <property type="taxonomic scope" value="Bacteria"/>
</dbReference>
<feature type="domain" description="ABC transporter" evidence="5">
    <location>
        <begin position="26"/>
        <end position="263"/>
    </location>
</feature>
<evidence type="ECO:0000256" key="1">
    <source>
        <dbReference type="ARBA" id="ARBA00022448"/>
    </source>
</evidence>
<reference evidence="7" key="1">
    <citation type="submission" date="2010-05" db="EMBL/GenBank/DDBJ databases">
        <title>The complete genome of Truepera radiovictris DSM 17093.</title>
        <authorList>
            <consortium name="US DOE Joint Genome Institute (JGI-PGF)"/>
            <person name="Lucas S."/>
            <person name="Copeland A."/>
            <person name="Lapidus A."/>
            <person name="Glavina del Rio T."/>
            <person name="Dalin E."/>
            <person name="Tice H."/>
            <person name="Bruce D."/>
            <person name="Goodwin L."/>
            <person name="Pitluck S."/>
            <person name="Kyrpides N."/>
            <person name="Mavromatis K."/>
            <person name="Ovchinnikova G."/>
            <person name="Munk A.C."/>
            <person name="Detter J.C."/>
            <person name="Han C."/>
            <person name="Tapia R."/>
            <person name="Land M."/>
            <person name="Hauser L."/>
            <person name="Markowitz V."/>
            <person name="Cheng J.-F."/>
            <person name="Hugenholtz P."/>
            <person name="Woyke T."/>
            <person name="Wu D."/>
            <person name="Tindall B."/>
            <person name="Pomrenke H.G."/>
            <person name="Brambilla E."/>
            <person name="Klenk H.-P."/>
            <person name="Eisen J.A."/>
        </authorList>
    </citation>
    <scope>NUCLEOTIDE SEQUENCE [LARGE SCALE GENOMIC DNA]</scope>
    <source>
        <strain evidence="7">DSM 17093 / CIP 108686 / LMG 22925 / RQ-24</strain>
    </source>
</reference>
<protein>
    <submittedName>
        <fullName evidence="6">ABC transporter related protein</fullName>
    </submittedName>
</protein>
<reference evidence="6 7" key="2">
    <citation type="journal article" date="2011" name="Stand. Genomic Sci.">
        <title>Complete genome sequence of Truepera radiovictrix type strain (RQ-24).</title>
        <authorList>
            <person name="Ivanova N."/>
            <person name="Rohde C."/>
            <person name="Munk C."/>
            <person name="Nolan M."/>
            <person name="Lucas S."/>
            <person name="Del Rio T.G."/>
            <person name="Tice H."/>
            <person name="Deshpande S."/>
            <person name="Cheng J.F."/>
            <person name="Tapia R."/>
            <person name="Han C."/>
            <person name="Goodwin L."/>
            <person name="Pitluck S."/>
            <person name="Liolios K."/>
            <person name="Mavromatis K."/>
            <person name="Mikhailova N."/>
            <person name="Pati A."/>
            <person name="Chen A."/>
            <person name="Palaniappan K."/>
            <person name="Land M."/>
            <person name="Hauser L."/>
            <person name="Chang Y.J."/>
            <person name="Jeffries C.D."/>
            <person name="Brambilla E."/>
            <person name="Rohde M."/>
            <person name="Goker M."/>
            <person name="Tindall B.J."/>
            <person name="Woyke T."/>
            <person name="Bristow J."/>
            <person name="Eisen J.A."/>
            <person name="Markowitz V."/>
            <person name="Hugenholtz P."/>
            <person name="Kyrpides N.C."/>
            <person name="Klenk H.P."/>
            <person name="Lapidus A."/>
        </authorList>
    </citation>
    <scope>NUCLEOTIDE SEQUENCE [LARGE SCALE GENOMIC DNA]</scope>
    <source>
        <strain evidence="7">DSM 17093 / CIP 108686 / LMG 22925 / RQ-24</strain>
    </source>
</reference>
<dbReference type="STRING" id="649638.Trad_1566"/>
<evidence type="ECO:0000313" key="6">
    <source>
        <dbReference type="EMBL" id="ADI14685.1"/>
    </source>
</evidence>
<gene>
    <name evidence="6" type="ordered locus">Trad_1566</name>
</gene>
<evidence type="ECO:0000256" key="4">
    <source>
        <dbReference type="SAM" id="MobiDB-lite"/>
    </source>
</evidence>
<organism evidence="6 7">
    <name type="scientific">Truepera radiovictrix (strain DSM 17093 / CIP 108686 / LMG 22925 / RQ-24)</name>
    <dbReference type="NCBI Taxonomy" id="649638"/>
    <lineage>
        <taxon>Bacteria</taxon>
        <taxon>Thermotogati</taxon>
        <taxon>Deinococcota</taxon>
        <taxon>Deinococci</taxon>
        <taxon>Trueperales</taxon>
        <taxon>Trueperaceae</taxon>
        <taxon>Truepera</taxon>
    </lineage>
</organism>
<dbReference type="InterPro" id="IPR003439">
    <property type="entry name" value="ABC_transporter-like_ATP-bd"/>
</dbReference>
<proteinExistence type="predicted"/>
<dbReference type="GO" id="GO:0098796">
    <property type="term" value="C:membrane protein complex"/>
    <property type="evidence" value="ECO:0007669"/>
    <property type="project" value="UniProtKB-ARBA"/>
</dbReference>
<dbReference type="GO" id="GO:0016887">
    <property type="term" value="F:ATP hydrolysis activity"/>
    <property type="evidence" value="ECO:0007669"/>
    <property type="project" value="InterPro"/>
</dbReference>
<dbReference type="InterPro" id="IPR027417">
    <property type="entry name" value="P-loop_NTPase"/>
</dbReference>
<dbReference type="InterPro" id="IPR017911">
    <property type="entry name" value="MacB-like_ATP-bd"/>
</dbReference>
<dbReference type="InterPro" id="IPR015854">
    <property type="entry name" value="ABC_transpr_LolD-like"/>
</dbReference>
<dbReference type="PANTHER" id="PTHR24220">
    <property type="entry name" value="IMPORT ATP-BINDING PROTEIN"/>
    <property type="match status" value="1"/>
</dbReference>
<dbReference type="GO" id="GO:0022857">
    <property type="term" value="F:transmembrane transporter activity"/>
    <property type="evidence" value="ECO:0007669"/>
    <property type="project" value="TreeGrafter"/>
</dbReference>
<dbReference type="Gene3D" id="3.40.50.300">
    <property type="entry name" value="P-loop containing nucleotide triphosphate hydrolases"/>
    <property type="match status" value="1"/>
</dbReference>
<dbReference type="GO" id="GO:0005524">
    <property type="term" value="F:ATP binding"/>
    <property type="evidence" value="ECO:0007669"/>
    <property type="project" value="UniProtKB-KW"/>
</dbReference>
<name>D7CY46_TRURR</name>
<dbReference type="FunFam" id="3.40.50.300:FF:000032">
    <property type="entry name" value="Export ABC transporter ATP-binding protein"/>
    <property type="match status" value="1"/>
</dbReference>
<dbReference type="PROSITE" id="PS50893">
    <property type="entry name" value="ABC_TRANSPORTER_2"/>
    <property type="match status" value="1"/>
</dbReference>
<feature type="compositionally biased region" description="Basic and acidic residues" evidence="4">
    <location>
        <begin position="10"/>
        <end position="23"/>
    </location>
</feature>
<keyword evidence="7" id="KW-1185">Reference proteome</keyword>
<evidence type="ECO:0000259" key="5">
    <source>
        <dbReference type="PROSITE" id="PS50893"/>
    </source>
</evidence>
<accession>D7CY46</accession>
<dbReference type="KEGG" id="tra:Trad_1566"/>
<dbReference type="Pfam" id="PF00005">
    <property type="entry name" value="ABC_tran"/>
    <property type="match status" value="1"/>
</dbReference>
<evidence type="ECO:0000256" key="3">
    <source>
        <dbReference type="ARBA" id="ARBA00022840"/>
    </source>
</evidence>
<dbReference type="CDD" id="cd03255">
    <property type="entry name" value="ABC_MJ0796_LolCDE_FtsE"/>
    <property type="match status" value="1"/>
</dbReference>
<dbReference type="GO" id="GO:0005886">
    <property type="term" value="C:plasma membrane"/>
    <property type="evidence" value="ECO:0007669"/>
    <property type="project" value="TreeGrafter"/>
</dbReference>
<dbReference type="PROSITE" id="PS00211">
    <property type="entry name" value="ABC_TRANSPORTER_1"/>
    <property type="match status" value="1"/>
</dbReference>
<dbReference type="PANTHER" id="PTHR24220:SF86">
    <property type="entry name" value="ABC TRANSPORTER ABCH.1"/>
    <property type="match status" value="1"/>
</dbReference>
<dbReference type="SUPFAM" id="SSF52540">
    <property type="entry name" value="P-loop containing nucleoside triphosphate hydrolases"/>
    <property type="match status" value="1"/>
</dbReference>
<dbReference type="SMART" id="SM00382">
    <property type="entry name" value="AAA"/>
    <property type="match status" value="1"/>
</dbReference>
<keyword evidence="1" id="KW-0813">Transport</keyword>
<evidence type="ECO:0000256" key="2">
    <source>
        <dbReference type="ARBA" id="ARBA00022741"/>
    </source>
</evidence>
<evidence type="ECO:0000313" key="7">
    <source>
        <dbReference type="Proteomes" id="UP000000379"/>
    </source>
</evidence>
<dbReference type="Proteomes" id="UP000000379">
    <property type="component" value="Chromosome"/>
</dbReference>
<feature type="region of interest" description="Disordered" evidence="4">
    <location>
        <begin position="1"/>
        <end position="23"/>
    </location>
</feature>
<dbReference type="RefSeq" id="WP_013178053.1">
    <property type="nucleotide sequence ID" value="NC_014221.1"/>
</dbReference>